<evidence type="ECO:0000313" key="1">
    <source>
        <dbReference type="EMBL" id="CAE7161152.1"/>
    </source>
</evidence>
<organism evidence="1 2">
    <name type="scientific">Symbiodinium pilosum</name>
    <name type="common">Dinoflagellate</name>
    <dbReference type="NCBI Taxonomy" id="2952"/>
    <lineage>
        <taxon>Eukaryota</taxon>
        <taxon>Sar</taxon>
        <taxon>Alveolata</taxon>
        <taxon>Dinophyceae</taxon>
        <taxon>Suessiales</taxon>
        <taxon>Symbiodiniaceae</taxon>
        <taxon>Symbiodinium</taxon>
    </lineage>
</organism>
<comment type="caution">
    <text evidence="1">The sequence shown here is derived from an EMBL/GenBank/DDBJ whole genome shotgun (WGS) entry which is preliminary data.</text>
</comment>
<accession>A0A812ITL3</accession>
<proteinExistence type="predicted"/>
<evidence type="ECO:0000313" key="2">
    <source>
        <dbReference type="Proteomes" id="UP000649617"/>
    </source>
</evidence>
<dbReference type="EMBL" id="CAJNIZ010000402">
    <property type="protein sequence ID" value="CAE7161152.1"/>
    <property type="molecule type" value="Genomic_DNA"/>
</dbReference>
<gene>
    <name evidence="1" type="ORF">SPIL2461_LOCUS512</name>
</gene>
<protein>
    <submittedName>
        <fullName evidence="1">Uncharacterized protein</fullName>
    </submittedName>
</protein>
<keyword evidence="2" id="KW-1185">Reference proteome</keyword>
<feature type="non-terminal residue" evidence="1">
    <location>
        <position position="55"/>
    </location>
</feature>
<sequence>MPAQFMGCRDTPKSVIREGLCARVNALSTESPAAADVVILHEDYHQVEYELDCMQ</sequence>
<dbReference type="AlphaFoldDB" id="A0A812ITL3"/>
<dbReference type="Proteomes" id="UP000649617">
    <property type="component" value="Unassembled WGS sequence"/>
</dbReference>
<name>A0A812ITL3_SYMPI</name>
<reference evidence="1" key="1">
    <citation type="submission" date="2021-02" db="EMBL/GenBank/DDBJ databases">
        <authorList>
            <person name="Dougan E. K."/>
            <person name="Rhodes N."/>
            <person name="Thang M."/>
            <person name="Chan C."/>
        </authorList>
    </citation>
    <scope>NUCLEOTIDE SEQUENCE</scope>
</reference>